<dbReference type="AlphaFoldDB" id="A0A151QVX9"/>
<dbReference type="InterPro" id="IPR044878">
    <property type="entry name" value="UbiA_sf"/>
</dbReference>
<dbReference type="Gramene" id="C.cajan_42396.t">
    <property type="protein sequence ID" value="C.cajan_42396.t"/>
    <property type="gene ID" value="C.cajan_42396"/>
</dbReference>
<feature type="transmembrane region" description="Helical" evidence="7">
    <location>
        <begin position="324"/>
        <end position="346"/>
    </location>
</feature>
<keyword evidence="3" id="KW-0808">Transferase</keyword>
<sequence length="389" mass="43413">GCHVTNASFYKSRKIRNEYPIMRHEKQNNLKHDYRLCIEAASTGKECARSNVVNVAPGESFESEPQDPRPKSLLASTKDAINILTRFMRPVAAIVAAVNITSSALLAVENFSDISPTFFIGLLKALVAIFPMNIFVVALNDLADYEIDKINKPNLPFASGDCSFETITTIVVSSAILSFGLAWIVGSPPLFWVIFSHFIAASVYSINLPLLRWKKSSVLSALNFILDRAIILQLGIFLHMQTHVFKRPIMIPKSLIFALVVMSLITAALSFFKDIPDTEGDKKFGIRNFAVVLGQERTFWICISLLEMTYGAAILFVGATSSCLWSKLITVILAHVILASVLWYHAKCLDVKNKAATQSFYVFLWKVISNLICLFIITRNLYSKLIYIA</sequence>
<reference evidence="8" key="1">
    <citation type="journal article" date="2012" name="Nat. Biotechnol.">
        <title>Draft genome sequence of pigeonpea (Cajanus cajan), an orphan legume crop of resource-poor farmers.</title>
        <authorList>
            <person name="Varshney R.K."/>
            <person name="Chen W."/>
            <person name="Li Y."/>
            <person name="Bharti A.K."/>
            <person name="Saxena R.K."/>
            <person name="Schlueter J.A."/>
            <person name="Donoghue M.T."/>
            <person name="Azam S."/>
            <person name="Fan G."/>
            <person name="Whaley A.M."/>
            <person name="Farmer A.D."/>
            <person name="Sheridan J."/>
            <person name="Iwata A."/>
            <person name="Tuteja R."/>
            <person name="Penmetsa R.V."/>
            <person name="Wu W."/>
            <person name="Upadhyaya H.D."/>
            <person name="Yang S.P."/>
            <person name="Shah T."/>
            <person name="Saxena K.B."/>
            <person name="Michael T."/>
            <person name="McCombie W.R."/>
            <person name="Yang B."/>
            <person name="Zhang G."/>
            <person name="Yang H."/>
            <person name="Wang J."/>
            <person name="Spillane C."/>
            <person name="Cook D.R."/>
            <person name="May G.D."/>
            <person name="Xu X."/>
            <person name="Jackson S.A."/>
        </authorList>
    </citation>
    <scope>NUCLEOTIDE SEQUENCE [LARGE SCALE GENOMIC DNA]</scope>
</reference>
<dbReference type="GO" id="GO:0016765">
    <property type="term" value="F:transferase activity, transferring alkyl or aryl (other than methyl) groups"/>
    <property type="evidence" value="ECO:0007669"/>
    <property type="project" value="InterPro"/>
</dbReference>
<feature type="transmembrane region" description="Helical" evidence="7">
    <location>
        <begin position="190"/>
        <end position="211"/>
    </location>
</feature>
<comment type="similarity">
    <text evidence="2">Belongs to the UbiA prenyltransferase family.</text>
</comment>
<evidence type="ECO:0000256" key="6">
    <source>
        <dbReference type="ARBA" id="ARBA00023136"/>
    </source>
</evidence>
<protein>
    <submittedName>
        <fullName evidence="8">Digeranylgeranylglyceryl phosphate synthase</fullName>
    </submittedName>
</protein>
<feature type="transmembrane region" description="Helical" evidence="7">
    <location>
        <begin position="298"/>
        <end position="317"/>
    </location>
</feature>
<dbReference type="Gene3D" id="1.10.357.140">
    <property type="entry name" value="UbiA prenyltransferase"/>
    <property type="match status" value="1"/>
</dbReference>
<accession>A0A151QVX9</accession>
<comment type="subcellular location">
    <subcellularLocation>
        <location evidence="1">Plastid</location>
        <location evidence="1">Chloroplast membrane</location>
        <topology evidence="1">Multi-pass membrane protein</topology>
    </subcellularLocation>
</comment>
<keyword evidence="5 7" id="KW-1133">Transmembrane helix</keyword>
<dbReference type="PANTHER" id="PTHR43009:SF6">
    <property type="entry name" value="HOMOGENTISATE PHYTYLTRANSFERASE 1, CHLOROPLASTIC"/>
    <property type="match status" value="1"/>
</dbReference>
<keyword evidence="9" id="KW-1185">Reference proteome</keyword>
<evidence type="ECO:0000256" key="7">
    <source>
        <dbReference type="SAM" id="Phobius"/>
    </source>
</evidence>
<keyword evidence="4 7" id="KW-0812">Transmembrane</keyword>
<dbReference type="InterPro" id="IPR000537">
    <property type="entry name" value="UbiA_prenyltransferase"/>
</dbReference>
<dbReference type="GO" id="GO:0031969">
    <property type="term" value="C:chloroplast membrane"/>
    <property type="evidence" value="ECO:0007669"/>
    <property type="project" value="UniProtKB-SubCell"/>
</dbReference>
<evidence type="ECO:0000256" key="5">
    <source>
        <dbReference type="ARBA" id="ARBA00022989"/>
    </source>
</evidence>
<dbReference type="EMBL" id="KQ484589">
    <property type="protein sequence ID" value="KYP34470.1"/>
    <property type="molecule type" value="Genomic_DNA"/>
</dbReference>
<evidence type="ECO:0000313" key="9">
    <source>
        <dbReference type="Proteomes" id="UP000075243"/>
    </source>
</evidence>
<dbReference type="PANTHER" id="PTHR43009">
    <property type="entry name" value="HOMOGENTISATE SOLANESYLTRANSFERASE, CHLOROPLASTIC"/>
    <property type="match status" value="1"/>
</dbReference>
<feature type="non-terminal residue" evidence="8">
    <location>
        <position position="1"/>
    </location>
</feature>
<gene>
    <name evidence="8" type="ORF">KK1_044570</name>
</gene>
<dbReference type="Pfam" id="PF01040">
    <property type="entry name" value="UbiA"/>
    <property type="match status" value="1"/>
</dbReference>
<dbReference type="STRING" id="3821.A0A151QVX9"/>
<feature type="transmembrane region" description="Helical" evidence="7">
    <location>
        <begin position="358"/>
        <end position="377"/>
    </location>
</feature>
<feature type="transmembrane region" description="Helical" evidence="7">
    <location>
        <begin position="255"/>
        <end position="272"/>
    </location>
</feature>
<feature type="transmembrane region" description="Helical" evidence="7">
    <location>
        <begin position="87"/>
        <end position="106"/>
    </location>
</feature>
<feature type="transmembrane region" description="Helical" evidence="7">
    <location>
        <begin position="118"/>
        <end position="143"/>
    </location>
</feature>
<evidence type="ECO:0000256" key="3">
    <source>
        <dbReference type="ARBA" id="ARBA00022679"/>
    </source>
</evidence>
<proteinExistence type="inferred from homology"/>
<evidence type="ECO:0000256" key="2">
    <source>
        <dbReference type="ARBA" id="ARBA00005985"/>
    </source>
</evidence>
<organism evidence="8 9">
    <name type="scientific">Cajanus cajan</name>
    <name type="common">Pigeon pea</name>
    <name type="synonym">Cajanus indicus</name>
    <dbReference type="NCBI Taxonomy" id="3821"/>
    <lineage>
        <taxon>Eukaryota</taxon>
        <taxon>Viridiplantae</taxon>
        <taxon>Streptophyta</taxon>
        <taxon>Embryophyta</taxon>
        <taxon>Tracheophyta</taxon>
        <taxon>Spermatophyta</taxon>
        <taxon>Magnoliopsida</taxon>
        <taxon>eudicotyledons</taxon>
        <taxon>Gunneridae</taxon>
        <taxon>Pentapetalae</taxon>
        <taxon>rosids</taxon>
        <taxon>fabids</taxon>
        <taxon>Fabales</taxon>
        <taxon>Fabaceae</taxon>
        <taxon>Papilionoideae</taxon>
        <taxon>50 kb inversion clade</taxon>
        <taxon>NPAAA clade</taxon>
        <taxon>indigoferoid/millettioid clade</taxon>
        <taxon>Phaseoleae</taxon>
        <taxon>Cajanus</taxon>
    </lineage>
</organism>
<dbReference type="Proteomes" id="UP000075243">
    <property type="component" value="Unassembled WGS sequence"/>
</dbReference>
<keyword evidence="6 7" id="KW-0472">Membrane</keyword>
<name>A0A151QVX9_CAJCA</name>
<evidence type="ECO:0000313" key="8">
    <source>
        <dbReference type="EMBL" id="KYP34470.1"/>
    </source>
</evidence>
<evidence type="ECO:0000256" key="1">
    <source>
        <dbReference type="ARBA" id="ARBA00004508"/>
    </source>
</evidence>
<evidence type="ECO:0000256" key="4">
    <source>
        <dbReference type="ARBA" id="ARBA00022692"/>
    </source>
</evidence>